<accession>A0A1G7FNN6</accession>
<evidence type="ECO:0000313" key="2">
    <source>
        <dbReference type="Proteomes" id="UP000182284"/>
    </source>
</evidence>
<dbReference type="Proteomes" id="UP000182284">
    <property type="component" value="Unassembled WGS sequence"/>
</dbReference>
<dbReference type="EMBL" id="FNBL01000001">
    <property type="protein sequence ID" value="SDE77493.1"/>
    <property type="molecule type" value="Genomic_DNA"/>
</dbReference>
<organism evidence="1 2">
    <name type="scientific">Celeribacter baekdonensis</name>
    <dbReference type="NCBI Taxonomy" id="875171"/>
    <lineage>
        <taxon>Bacteria</taxon>
        <taxon>Pseudomonadati</taxon>
        <taxon>Pseudomonadota</taxon>
        <taxon>Alphaproteobacteria</taxon>
        <taxon>Rhodobacterales</taxon>
        <taxon>Roseobacteraceae</taxon>
        <taxon>Celeribacter</taxon>
    </lineage>
</organism>
<protein>
    <submittedName>
        <fullName evidence="1">Uncharacterized protein</fullName>
    </submittedName>
</protein>
<dbReference type="RefSeq" id="WP_176832798.1">
    <property type="nucleotide sequence ID" value="NZ_FNBL01000001.1"/>
</dbReference>
<gene>
    <name evidence="1" type="ORF">SAMN04488117_101171</name>
</gene>
<name>A0A1G7FNN6_9RHOB</name>
<dbReference type="AlphaFoldDB" id="A0A1G7FNN6"/>
<reference evidence="1 2" key="1">
    <citation type="submission" date="2016-10" db="EMBL/GenBank/DDBJ databases">
        <authorList>
            <person name="de Groot N.N."/>
        </authorList>
    </citation>
    <scope>NUCLEOTIDE SEQUENCE [LARGE SCALE GENOMIC DNA]</scope>
    <source>
        <strain evidence="1 2">DSM 27375</strain>
    </source>
</reference>
<sequence>MRKFLFRLLAVIILLGILGFIGFAYVGDLSPERVEHSVPVPIDDK</sequence>
<evidence type="ECO:0000313" key="1">
    <source>
        <dbReference type="EMBL" id="SDE77493.1"/>
    </source>
</evidence>
<proteinExistence type="predicted"/>